<evidence type="ECO:0000313" key="1">
    <source>
        <dbReference type="EMBL" id="VTJ52682.1"/>
    </source>
</evidence>
<protein>
    <submittedName>
        <fullName evidence="1">Uncharacterized protein</fullName>
    </submittedName>
</protein>
<dbReference type="AlphaFoldDB" id="A0A5E4A7J4"/>
<dbReference type="Proteomes" id="UP000335636">
    <property type="component" value="Unassembled WGS sequence"/>
</dbReference>
<dbReference type="EMBL" id="CABDUW010000021">
    <property type="protein sequence ID" value="VTJ52682.1"/>
    <property type="molecule type" value="Genomic_DNA"/>
</dbReference>
<keyword evidence="2" id="KW-1185">Reference proteome</keyword>
<comment type="caution">
    <text evidence="1">The sequence shown here is derived from an EMBL/GenBank/DDBJ whole genome shotgun (WGS) entry which is preliminary data.</text>
</comment>
<proteinExistence type="predicted"/>
<sequence>MKPKQCPPPFTQRHILPYGDIRVHSSLGWVTGQGREHCHPQASAAASVGMVEVVRRVVQVMVLEVELVVVVVVMEAHTGPLIHMAGVVVMMMMLMNVSQRAPALEEPTLGSPGSPDSAFSSSWKVPLHVMVLWFVEKADGQ</sequence>
<name>A0A5E4A7J4_MARMO</name>
<accession>A0A5E4A7J4</accession>
<organism evidence="1 2">
    <name type="scientific">Marmota monax</name>
    <name type="common">Woodchuck</name>
    <dbReference type="NCBI Taxonomy" id="9995"/>
    <lineage>
        <taxon>Eukaryota</taxon>
        <taxon>Metazoa</taxon>
        <taxon>Chordata</taxon>
        <taxon>Craniata</taxon>
        <taxon>Vertebrata</taxon>
        <taxon>Euteleostomi</taxon>
        <taxon>Mammalia</taxon>
        <taxon>Eutheria</taxon>
        <taxon>Euarchontoglires</taxon>
        <taxon>Glires</taxon>
        <taxon>Rodentia</taxon>
        <taxon>Sciuromorpha</taxon>
        <taxon>Sciuridae</taxon>
        <taxon>Xerinae</taxon>
        <taxon>Marmotini</taxon>
        <taxon>Marmota</taxon>
    </lineage>
</organism>
<gene>
    <name evidence="1" type="ORF">MONAX_5E030338</name>
</gene>
<evidence type="ECO:0000313" key="2">
    <source>
        <dbReference type="Proteomes" id="UP000335636"/>
    </source>
</evidence>
<reference evidence="1" key="1">
    <citation type="submission" date="2019-04" db="EMBL/GenBank/DDBJ databases">
        <authorList>
            <person name="Alioto T."/>
            <person name="Alioto T."/>
        </authorList>
    </citation>
    <scope>NUCLEOTIDE SEQUENCE [LARGE SCALE GENOMIC DNA]</scope>
</reference>